<feature type="compositionally biased region" description="Polar residues" evidence="1">
    <location>
        <begin position="161"/>
        <end position="178"/>
    </location>
</feature>
<feature type="non-terminal residue" evidence="2">
    <location>
        <position position="219"/>
    </location>
</feature>
<accession>A0A8H7QZJ3</accession>
<feature type="region of interest" description="Disordered" evidence="1">
    <location>
        <begin position="156"/>
        <end position="205"/>
    </location>
</feature>
<name>A0A8H7QZJ3_9FUNG</name>
<protein>
    <submittedName>
        <fullName evidence="2">Uncharacterized protein</fullName>
    </submittedName>
</protein>
<evidence type="ECO:0000313" key="3">
    <source>
        <dbReference type="Proteomes" id="UP000603453"/>
    </source>
</evidence>
<dbReference type="AlphaFoldDB" id="A0A8H7QZJ3"/>
<dbReference type="SUPFAM" id="SSF48371">
    <property type="entry name" value="ARM repeat"/>
    <property type="match status" value="1"/>
</dbReference>
<dbReference type="InterPro" id="IPR016024">
    <property type="entry name" value="ARM-type_fold"/>
</dbReference>
<evidence type="ECO:0000256" key="1">
    <source>
        <dbReference type="SAM" id="MobiDB-lite"/>
    </source>
</evidence>
<sequence length="219" mass="25012">MDGILDRFGKKKYVRPNGTIPPAKAPERRYSVRRILSIKPRSRTLTGAAALRQQSIIPNSSSFEAGSAEHLFAREQHIPPDQHVNALFDNMLERRGIHDEKVKQSMEHWEKEKKWLMIHQDHQAELLASGVPQNQLEYAAHKRTSMEVDRLPTGNGPLLEKSTSTPIHPLNSSSSMHKQPTKFIRKSRSIASLASPNKKEHEDLNSPEYFVRKFLDPNL</sequence>
<dbReference type="OrthoDB" id="1104827at2759"/>
<proteinExistence type="predicted"/>
<comment type="caution">
    <text evidence="2">The sequence shown here is derived from an EMBL/GenBank/DDBJ whole genome shotgun (WGS) entry which is preliminary data.</text>
</comment>
<organism evidence="2 3">
    <name type="scientific">Mucor saturninus</name>
    <dbReference type="NCBI Taxonomy" id="64648"/>
    <lineage>
        <taxon>Eukaryota</taxon>
        <taxon>Fungi</taxon>
        <taxon>Fungi incertae sedis</taxon>
        <taxon>Mucoromycota</taxon>
        <taxon>Mucoromycotina</taxon>
        <taxon>Mucoromycetes</taxon>
        <taxon>Mucorales</taxon>
        <taxon>Mucorineae</taxon>
        <taxon>Mucoraceae</taxon>
        <taxon>Mucor</taxon>
    </lineage>
</organism>
<dbReference type="EMBL" id="JAEPRD010000070">
    <property type="protein sequence ID" value="KAG2201528.1"/>
    <property type="molecule type" value="Genomic_DNA"/>
</dbReference>
<feature type="compositionally biased region" description="Basic residues" evidence="1">
    <location>
        <begin position="179"/>
        <end position="188"/>
    </location>
</feature>
<keyword evidence="3" id="KW-1185">Reference proteome</keyword>
<reference evidence="2" key="1">
    <citation type="submission" date="2020-12" db="EMBL/GenBank/DDBJ databases">
        <title>Metabolic potential, ecology and presence of endohyphal bacteria is reflected in genomic diversity of Mucoromycotina.</title>
        <authorList>
            <person name="Muszewska A."/>
            <person name="Okrasinska A."/>
            <person name="Steczkiewicz K."/>
            <person name="Drgas O."/>
            <person name="Orlowska M."/>
            <person name="Perlinska-Lenart U."/>
            <person name="Aleksandrzak-Piekarczyk T."/>
            <person name="Szatraj K."/>
            <person name="Zielenkiewicz U."/>
            <person name="Pilsyk S."/>
            <person name="Malc E."/>
            <person name="Mieczkowski P."/>
            <person name="Kruszewska J.S."/>
            <person name="Biernat P."/>
            <person name="Pawlowska J."/>
        </authorList>
    </citation>
    <scope>NUCLEOTIDE SEQUENCE</scope>
    <source>
        <strain evidence="2">WA0000017839</strain>
    </source>
</reference>
<evidence type="ECO:0000313" key="2">
    <source>
        <dbReference type="EMBL" id="KAG2201528.1"/>
    </source>
</evidence>
<gene>
    <name evidence="2" type="ORF">INT47_007405</name>
</gene>
<dbReference type="Proteomes" id="UP000603453">
    <property type="component" value="Unassembled WGS sequence"/>
</dbReference>